<proteinExistence type="predicted"/>
<accession>A0ABW1GUQ5</accession>
<organism evidence="2 3">
    <name type="scientific">Streptomyces pulveraceus</name>
    <dbReference type="NCBI Taxonomy" id="68258"/>
    <lineage>
        <taxon>Bacteria</taxon>
        <taxon>Bacillati</taxon>
        <taxon>Actinomycetota</taxon>
        <taxon>Actinomycetes</taxon>
        <taxon>Kitasatosporales</taxon>
        <taxon>Streptomycetaceae</taxon>
        <taxon>Streptomyces</taxon>
    </lineage>
</organism>
<dbReference type="Proteomes" id="UP001596200">
    <property type="component" value="Unassembled WGS sequence"/>
</dbReference>
<dbReference type="Pfam" id="PF03756">
    <property type="entry name" value="AfsA"/>
    <property type="match status" value="2"/>
</dbReference>
<dbReference type="InterPro" id="IPR005509">
    <property type="entry name" value="AfsA_hotdog_dom"/>
</dbReference>
<feature type="domain" description="A-factor biosynthesis hotdog" evidence="1">
    <location>
        <begin position="213"/>
        <end position="326"/>
    </location>
</feature>
<keyword evidence="3" id="KW-1185">Reference proteome</keyword>
<dbReference type="InterPro" id="IPR047757">
    <property type="entry name" value="AfsA-like"/>
</dbReference>
<protein>
    <submittedName>
        <fullName evidence="2">ScbA/BarX family gamma-butyrolactone biosynthesis protein</fullName>
    </submittedName>
</protein>
<name>A0ABW1GUQ5_9ACTN</name>
<sequence>MTAATIQLAHPLTNEAPVQDGQTAPSIAPPLFRFPSLTTTVPKEFVHRAAVAEVMLTDWKRRDDTHFTVTAQWPRGHSFFSPIDGHHDPLLAAETIRQVGSLLAHAEFGVPFGHQFLMWDLEYAVEPDQILIGDTPAALNIDVTCTEVKRRGRALAGLRYEAVIHRDGKPTVRGSASYTCTTPAVYRRLRGERCTPEGTSQLPLTAPASPQSVGRMSPIDVVLSPVGETNRWQLRADTRHHVLFDHPVDHVPGMVLLEAARQAAAAALKDSTMLPIGIASEFHRYAELDTPCRIQAQHLPGTTDGVKSILVTGHQDGNLVFTSTVKALSPES</sequence>
<feature type="domain" description="A-factor biosynthesis hotdog" evidence="1">
    <location>
        <begin position="45"/>
        <end position="180"/>
    </location>
</feature>
<reference evidence="3" key="1">
    <citation type="journal article" date="2019" name="Int. J. Syst. Evol. Microbiol.">
        <title>The Global Catalogue of Microorganisms (GCM) 10K type strain sequencing project: providing services to taxonomists for standard genome sequencing and annotation.</title>
        <authorList>
            <consortium name="The Broad Institute Genomics Platform"/>
            <consortium name="The Broad Institute Genome Sequencing Center for Infectious Disease"/>
            <person name="Wu L."/>
            <person name="Ma J."/>
        </authorList>
    </citation>
    <scope>NUCLEOTIDE SEQUENCE [LARGE SCALE GENOMIC DNA]</scope>
    <source>
        <strain evidence="3">JCM 4147</strain>
    </source>
</reference>
<evidence type="ECO:0000313" key="3">
    <source>
        <dbReference type="Proteomes" id="UP001596200"/>
    </source>
</evidence>
<evidence type="ECO:0000259" key="1">
    <source>
        <dbReference type="Pfam" id="PF03756"/>
    </source>
</evidence>
<dbReference type="EMBL" id="JBHSPU010000042">
    <property type="protein sequence ID" value="MFC5918600.1"/>
    <property type="molecule type" value="Genomic_DNA"/>
</dbReference>
<evidence type="ECO:0000313" key="2">
    <source>
        <dbReference type="EMBL" id="MFC5918600.1"/>
    </source>
</evidence>
<gene>
    <name evidence="2" type="ORF">ACFP1B_34995</name>
</gene>
<dbReference type="RefSeq" id="WP_344516801.1">
    <property type="nucleotide sequence ID" value="NZ_BAAATU010000043.1"/>
</dbReference>
<dbReference type="NCBIfam" id="NF041195">
    <property type="entry name" value="ScbA_BarX_GamBu"/>
    <property type="match status" value="1"/>
</dbReference>
<comment type="caution">
    <text evidence="2">The sequence shown here is derived from an EMBL/GenBank/DDBJ whole genome shotgun (WGS) entry which is preliminary data.</text>
</comment>